<dbReference type="GO" id="GO:0015979">
    <property type="term" value="P:photosynthesis"/>
    <property type="evidence" value="ECO:0007669"/>
    <property type="project" value="UniProtKB-KW"/>
</dbReference>
<feature type="domain" description="CobN/magnesium chelatase" evidence="10">
    <location>
        <begin position="183"/>
        <end position="778"/>
    </location>
</feature>
<dbReference type="GO" id="GO:0015995">
    <property type="term" value="P:chlorophyll biosynthetic process"/>
    <property type="evidence" value="ECO:0007669"/>
    <property type="project" value="UniProtKB-KW"/>
</dbReference>
<dbReference type="NCBIfam" id="NF009942">
    <property type="entry name" value="PRK13405.1"/>
    <property type="match status" value="1"/>
</dbReference>
<dbReference type="OrthoDB" id="9757976at2"/>
<dbReference type="EC" id="6.6.1.1" evidence="2"/>
<feature type="domain" description="Magnesium chelatase subunit H N-terminal" evidence="11">
    <location>
        <begin position="21"/>
        <end position="179"/>
    </location>
</feature>
<sequence length="1242" mass="133354">MAARALSPGCEAGATRRPPIRVVIVTLDNHLASAVERARLRLRSEMPGLVLDFHAAAEWDTDPASLDACRSDIAQADIVLSAMLFMDEHVRAILPALAARRDACDAMVGCLSAGEVVKTTKLGRFDMSGTKRSALDFLKKLRGKPGQQGNAGRQMALVRKLPKILRFIPGSAQDVRAYFLTLQYWLAGSDENVAALVRFLVHRYAAGARAAWREGPAAPAPLDYPETGLYHPRLAGRIGQDPSRLPRAAGARGRVGLLLMRSYVLAGNTAHYDGVIAALEAKGLDVVPAFASGLDNRPAVDAFFMQDGRARIDALVSLTGFSLVGGPAYNDAAAAEAMLARLDVPYLAAQALEFQTIEQWEAGERGLSPVEATMMVAIPELDGATAPMVFGGRSSASGSDNARDMRAHPERVARLAERVERLVSLRRTPKAARKLAVVLFNFPPNAGATGTAAFLSVYASLLNTLKGLAADGYAVEIPESVDALREKILDGNAKRYGTQANVHARIPAENHLRRETYLAEIEAQWGPAPGRHQTNGADLFVLGAQFGNVFVGVQPAFGYEGDPMRLLFERGFAPTHAFSAFYRYLREDFAADAVLHFGTHGALEFMPGKQTGLSEACWPERMIGALPNIYLYAANNPSEGTLAKRRSAATLVSYLTPSLATAGLYRGLLDLKSSMERWRGLDLEAAAERETLARLIQEQGAAVDLVPAEPAWTGDLGARVADLWSAVQELEQTLIPHGLHVVGEGVPEEERVDLLLALAEASHGLKPDRAGIAALVAGQGAEAALSASGLPADAETRAAFAALAETDALLAQDHELPALLRALDGRFVPPVAGGDLLRNPAILPTGRNLHGFDPYRLPSAFAVADGARQVARILERFAADGKPCPESVALVLWGTDNLKSEGGPIAQALALIGAAPRFDGYGRLSGAELIPLETLGRPRIDAVVTLSGIFRDLLPLQTKLLAEASFLAATADEPLEQNFVRKHALAIQAEQGCDLETAALRVFSNAEGAYGANVNHLVDSGSWDDDAELCETFSRRKSFAYGRSGKPAPQRALMQAVLASVDMAYQNLDSVEVGVTSVDHYFDGLGGMGRAVAKARGAAVPIYISDQTRGEGRVRSLEEQVALETRTRMLNPKWYEGLLGHGYEGVRQIESHLTNTVGWSATANAVQPWIYERITETYVLDPAMRERMAALNPTASAKVAQRLIEAHKRGFWTPDAAMRDALDRAEEELEDRLEGVTAGVAA</sequence>
<keyword evidence="7" id="KW-0149">Chlorophyll biosynthesis</keyword>
<evidence type="ECO:0000256" key="1">
    <source>
        <dbReference type="ARBA" id="ARBA00010851"/>
    </source>
</evidence>
<dbReference type="InterPro" id="IPR003672">
    <property type="entry name" value="CobN/Mg_chltase"/>
</dbReference>
<name>A0A1I4GAE6_9HYPH</name>
<dbReference type="Pfam" id="PF11965">
    <property type="entry name" value="DUF3479"/>
    <property type="match status" value="1"/>
</dbReference>
<proteinExistence type="inferred from homology"/>
<dbReference type="RefSeq" id="WP_092037276.1">
    <property type="nucleotide sequence ID" value="NZ_FOTK01000002.1"/>
</dbReference>
<dbReference type="STRING" id="582667.SAMN05192568_1002307"/>
<evidence type="ECO:0000256" key="7">
    <source>
        <dbReference type="ARBA" id="ARBA00023171"/>
    </source>
</evidence>
<dbReference type="CDD" id="cd10150">
    <property type="entry name" value="CobN_like"/>
    <property type="match status" value="1"/>
</dbReference>
<dbReference type="GO" id="GO:0016851">
    <property type="term" value="F:magnesium chelatase activity"/>
    <property type="evidence" value="ECO:0007669"/>
    <property type="project" value="UniProtKB-EC"/>
</dbReference>
<keyword evidence="3" id="KW-0602">Photosynthesis</keyword>
<organism evidence="12 13">
    <name type="scientific">Methylobacterium pseudosasicola</name>
    <dbReference type="NCBI Taxonomy" id="582667"/>
    <lineage>
        <taxon>Bacteria</taxon>
        <taxon>Pseudomonadati</taxon>
        <taxon>Pseudomonadota</taxon>
        <taxon>Alphaproteobacteria</taxon>
        <taxon>Hyphomicrobiales</taxon>
        <taxon>Methylobacteriaceae</taxon>
        <taxon>Methylobacterium</taxon>
    </lineage>
</organism>
<keyword evidence="4" id="KW-0436">Ligase</keyword>
<dbReference type="NCBIfam" id="TIGR02025">
    <property type="entry name" value="BchH"/>
    <property type="match status" value="1"/>
</dbReference>
<evidence type="ECO:0000259" key="11">
    <source>
        <dbReference type="Pfam" id="PF11965"/>
    </source>
</evidence>
<comment type="catalytic activity">
    <reaction evidence="9">
        <text>protoporphyrin IX + Mg(2+) + ATP + H2O = Mg-protoporphyrin IX + ADP + phosphate + 3 H(+)</text>
        <dbReference type="Rhea" id="RHEA:13961"/>
        <dbReference type="ChEBI" id="CHEBI:15377"/>
        <dbReference type="ChEBI" id="CHEBI:15378"/>
        <dbReference type="ChEBI" id="CHEBI:18420"/>
        <dbReference type="ChEBI" id="CHEBI:30616"/>
        <dbReference type="ChEBI" id="CHEBI:43474"/>
        <dbReference type="ChEBI" id="CHEBI:57306"/>
        <dbReference type="ChEBI" id="CHEBI:60492"/>
        <dbReference type="ChEBI" id="CHEBI:456216"/>
        <dbReference type="EC" id="6.6.1.1"/>
    </reaction>
</comment>
<evidence type="ECO:0000256" key="3">
    <source>
        <dbReference type="ARBA" id="ARBA00022531"/>
    </source>
</evidence>
<evidence type="ECO:0000256" key="9">
    <source>
        <dbReference type="ARBA" id="ARBA00048693"/>
    </source>
</evidence>
<keyword evidence="6" id="KW-0067">ATP-binding</keyword>
<dbReference type="PANTHER" id="PTHR44119">
    <property type="entry name" value="MAGNESIUM-CHELATASE SUBUNIT CHLH, CHLOROPLASTIC"/>
    <property type="match status" value="1"/>
</dbReference>
<dbReference type="EMBL" id="FOTK01000002">
    <property type="protein sequence ID" value="SFL27048.1"/>
    <property type="molecule type" value="Genomic_DNA"/>
</dbReference>
<comment type="similarity">
    <text evidence="1">Belongs to the Mg-chelatase subunit H family.</text>
</comment>
<evidence type="ECO:0000259" key="10">
    <source>
        <dbReference type="Pfam" id="PF02514"/>
    </source>
</evidence>
<evidence type="ECO:0000256" key="2">
    <source>
        <dbReference type="ARBA" id="ARBA00012825"/>
    </source>
</evidence>
<dbReference type="InterPro" id="IPR022571">
    <property type="entry name" value="Mg_chelatase_H_N"/>
</dbReference>
<dbReference type="AlphaFoldDB" id="A0A1I4GAE6"/>
<evidence type="ECO:0000256" key="6">
    <source>
        <dbReference type="ARBA" id="ARBA00022840"/>
    </source>
</evidence>
<reference evidence="13" key="1">
    <citation type="submission" date="2016-10" db="EMBL/GenBank/DDBJ databases">
        <authorList>
            <person name="Varghese N."/>
            <person name="Submissions S."/>
        </authorList>
    </citation>
    <scope>NUCLEOTIDE SEQUENCE [LARGE SCALE GENOMIC DNA]</scope>
    <source>
        <strain evidence="13">BL36</strain>
    </source>
</reference>
<feature type="domain" description="CobN/magnesium chelatase" evidence="10">
    <location>
        <begin position="795"/>
        <end position="1217"/>
    </location>
</feature>
<comment type="pathway">
    <text evidence="8">Porphyrin-containing compound metabolism.</text>
</comment>
<evidence type="ECO:0000256" key="5">
    <source>
        <dbReference type="ARBA" id="ARBA00022741"/>
    </source>
</evidence>
<keyword evidence="13" id="KW-1185">Reference proteome</keyword>
<evidence type="ECO:0000256" key="8">
    <source>
        <dbReference type="ARBA" id="ARBA00023444"/>
    </source>
</evidence>
<protein>
    <recommendedName>
        <fullName evidence="2">magnesium chelatase</fullName>
        <ecNumber evidence="2">6.6.1.1</ecNumber>
    </recommendedName>
</protein>
<gene>
    <name evidence="12" type="ORF">SAMN05192568_1002307</name>
</gene>
<accession>A0A1I4GAE6</accession>
<evidence type="ECO:0000256" key="4">
    <source>
        <dbReference type="ARBA" id="ARBA00022598"/>
    </source>
</evidence>
<dbReference type="GO" id="GO:0005524">
    <property type="term" value="F:ATP binding"/>
    <property type="evidence" value="ECO:0007669"/>
    <property type="project" value="UniProtKB-KW"/>
</dbReference>
<evidence type="ECO:0000313" key="12">
    <source>
        <dbReference type="EMBL" id="SFL27048.1"/>
    </source>
</evidence>
<dbReference type="Proteomes" id="UP000199048">
    <property type="component" value="Unassembled WGS sequence"/>
</dbReference>
<evidence type="ECO:0000313" key="13">
    <source>
        <dbReference type="Proteomes" id="UP000199048"/>
    </source>
</evidence>
<dbReference type="Pfam" id="PF02514">
    <property type="entry name" value="CobN-Mg_chel"/>
    <property type="match status" value="2"/>
</dbReference>
<dbReference type="InterPro" id="IPR011771">
    <property type="entry name" value="BchH"/>
</dbReference>
<dbReference type="PANTHER" id="PTHR44119:SF1">
    <property type="entry name" value="MAGNESIUM-CHELATASE SUBUNIT CHLH, CHLOROPLASTIC"/>
    <property type="match status" value="1"/>
</dbReference>
<keyword evidence="5" id="KW-0547">Nucleotide-binding</keyword>